<evidence type="ECO:0000259" key="6">
    <source>
        <dbReference type="PROSITE" id="PS51401"/>
    </source>
</evidence>
<feature type="region of interest" description="Disordered" evidence="4">
    <location>
        <begin position="65"/>
        <end position="84"/>
    </location>
</feature>
<dbReference type="SUPFAM" id="SSF49764">
    <property type="entry name" value="HSP20-like chaperones"/>
    <property type="match status" value="1"/>
</dbReference>
<dbReference type="Gene3D" id="4.10.1130.20">
    <property type="match status" value="2"/>
</dbReference>
<feature type="domain" description="CHORD" evidence="6">
    <location>
        <begin position="137"/>
        <end position="202"/>
    </location>
</feature>
<feature type="domain" description="CHORD" evidence="6">
    <location>
        <begin position="4"/>
        <end position="66"/>
    </location>
</feature>
<dbReference type="PANTHER" id="PTHR46983">
    <property type="entry name" value="CYSTEINE AND HISTIDINE-RICH DOMAIN-CONTAINING PROTEIN 1"/>
    <property type="match status" value="1"/>
</dbReference>
<name>A0A0C3FTE4_PILCF</name>
<dbReference type="AlphaFoldDB" id="A0A0C3FTE4"/>
<feature type="domain" description="CS" evidence="5">
    <location>
        <begin position="216"/>
        <end position="305"/>
    </location>
</feature>
<dbReference type="Proteomes" id="UP000054166">
    <property type="component" value="Unassembled WGS sequence"/>
</dbReference>
<keyword evidence="8" id="KW-1185">Reference proteome</keyword>
<dbReference type="InterPro" id="IPR008978">
    <property type="entry name" value="HSP20-like_chaperone"/>
</dbReference>
<feature type="compositionally biased region" description="Polar residues" evidence="4">
    <location>
        <begin position="75"/>
        <end position="84"/>
    </location>
</feature>
<evidence type="ECO:0000256" key="3">
    <source>
        <dbReference type="ARBA" id="ARBA00022833"/>
    </source>
</evidence>
<reference evidence="7 8" key="1">
    <citation type="submission" date="2014-04" db="EMBL/GenBank/DDBJ databases">
        <authorList>
            <consortium name="DOE Joint Genome Institute"/>
            <person name="Kuo A."/>
            <person name="Tarkka M."/>
            <person name="Buscot F."/>
            <person name="Kohler A."/>
            <person name="Nagy L.G."/>
            <person name="Floudas D."/>
            <person name="Copeland A."/>
            <person name="Barry K.W."/>
            <person name="Cichocki N."/>
            <person name="Veneault-Fourrey C."/>
            <person name="LaButti K."/>
            <person name="Lindquist E.A."/>
            <person name="Lipzen A."/>
            <person name="Lundell T."/>
            <person name="Morin E."/>
            <person name="Murat C."/>
            <person name="Sun H."/>
            <person name="Tunlid A."/>
            <person name="Henrissat B."/>
            <person name="Grigoriev I.V."/>
            <person name="Hibbett D.S."/>
            <person name="Martin F."/>
            <person name="Nordberg H.P."/>
            <person name="Cantor M.N."/>
            <person name="Hua S.X."/>
        </authorList>
    </citation>
    <scope>NUCLEOTIDE SEQUENCE [LARGE SCALE GENOMIC DNA]</scope>
    <source>
        <strain evidence="7 8">F 1598</strain>
    </source>
</reference>
<dbReference type="EMBL" id="KN832979">
    <property type="protein sequence ID" value="KIM87545.1"/>
    <property type="molecule type" value="Genomic_DNA"/>
</dbReference>
<evidence type="ECO:0000256" key="1">
    <source>
        <dbReference type="ARBA" id="ARBA00022723"/>
    </source>
</evidence>
<organism evidence="7 8">
    <name type="scientific">Piloderma croceum (strain F 1598)</name>
    <dbReference type="NCBI Taxonomy" id="765440"/>
    <lineage>
        <taxon>Eukaryota</taxon>
        <taxon>Fungi</taxon>
        <taxon>Dikarya</taxon>
        <taxon>Basidiomycota</taxon>
        <taxon>Agaricomycotina</taxon>
        <taxon>Agaricomycetes</taxon>
        <taxon>Agaricomycetidae</taxon>
        <taxon>Atheliales</taxon>
        <taxon>Atheliaceae</taxon>
        <taxon>Piloderma</taxon>
    </lineage>
</organism>
<evidence type="ECO:0000313" key="7">
    <source>
        <dbReference type="EMBL" id="KIM87545.1"/>
    </source>
</evidence>
<dbReference type="PROSITE" id="PS51203">
    <property type="entry name" value="CS"/>
    <property type="match status" value="1"/>
</dbReference>
<keyword evidence="1" id="KW-0479">Metal-binding</keyword>
<dbReference type="Pfam" id="PF04968">
    <property type="entry name" value="CHORD"/>
    <property type="match status" value="2"/>
</dbReference>
<dbReference type="GO" id="GO:0046872">
    <property type="term" value="F:metal ion binding"/>
    <property type="evidence" value="ECO:0007669"/>
    <property type="project" value="UniProtKB-KW"/>
</dbReference>
<dbReference type="PANTHER" id="PTHR46983:SF3">
    <property type="entry name" value="CHPADIPLOID STATE MAINTENANCE PROTEIN CHPA"/>
    <property type="match status" value="1"/>
</dbReference>
<dbReference type="InParanoid" id="A0A0C3FTE4"/>
<proteinExistence type="predicted"/>
<dbReference type="HOGENOM" id="CLU_040079_1_0_1"/>
<dbReference type="OrthoDB" id="1898560at2759"/>
<reference evidence="8" key="2">
    <citation type="submission" date="2015-01" db="EMBL/GenBank/DDBJ databases">
        <title>Evolutionary Origins and Diversification of the Mycorrhizal Mutualists.</title>
        <authorList>
            <consortium name="DOE Joint Genome Institute"/>
            <consortium name="Mycorrhizal Genomics Consortium"/>
            <person name="Kohler A."/>
            <person name="Kuo A."/>
            <person name="Nagy L.G."/>
            <person name="Floudas D."/>
            <person name="Copeland A."/>
            <person name="Barry K.W."/>
            <person name="Cichocki N."/>
            <person name="Veneault-Fourrey C."/>
            <person name="LaButti K."/>
            <person name="Lindquist E.A."/>
            <person name="Lipzen A."/>
            <person name="Lundell T."/>
            <person name="Morin E."/>
            <person name="Murat C."/>
            <person name="Riley R."/>
            <person name="Ohm R."/>
            <person name="Sun H."/>
            <person name="Tunlid A."/>
            <person name="Henrissat B."/>
            <person name="Grigoriev I.V."/>
            <person name="Hibbett D.S."/>
            <person name="Martin F."/>
        </authorList>
    </citation>
    <scope>NUCLEOTIDE SEQUENCE [LARGE SCALE GENOMIC DNA]</scope>
    <source>
        <strain evidence="8">F 1598</strain>
    </source>
</reference>
<dbReference type="STRING" id="765440.A0A0C3FTE4"/>
<dbReference type="InterPro" id="IPR039790">
    <property type="entry name" value="CHRD1"/>
</dbReference>
<dbReference type="PROSITE" id="PS51401">
    <property type="entry name" value="CHORD"/>
    <property type="match status" value="2"/>
</dbReference>
<accession>A0A0C3FTE4</accession>
<evidence type="ECO:0000259" key="5">
    <source>
        <dbReference type="PROSITE" id="PS51203"/>
    </source>
</evidence>
<evidence type="ECO:0000256" key="4">
    <source>
        <dbReference type="SAM" id="MobiDB-lite"/>
    </source>
</evidence>
<evidence type="ECO:0000313" key="8">
    <source>
        <dbReference type="Proteomes" id="UP000054166"/>
    </source>
</evidence>
<evidence type="ECO:0000256" key="2">
    <source>
        <dbReference type="ARBA" id="ARBA00022737"/>
    </source>
</evidence>
<dbReference type="Gene3D" id="2.60.40.790">
    <property type="match status" value="1"/>
</dbReference>
<dbReference type="InterPro" id="IPR007052">
    <property type="entry name" value="CS_dom"/>
</dbReference>
<dbReference type="InterPro" id="IPR007051">
    <property type="entry name" value="CHORD_dom"/>
</dbReference>
<gene>
    <name evidence="7" type="ORF">PILCRDRAFT_280686</name>
</gene>
<keyword evidence="3" id="KW-0862">Zinc</keyword>
<evidence type="ECO:0008006" key="9">
    <source>
        <dbReference type="Google" id="ProtNLM"/>
    </source>
</evidence>
<dbReference type="CDD" id="cd06466">
    <property type="entry name" value="p23_CS_SGT1_like"/>
    <property type="match status" value="1"/>
</dbReference>
<dbReference type="Pfam" id="PF04969">
    <property type="entry name" value="CS"/>
    <property type="match status" value="1"/>
</dbReference>
<sequence>MPRCTRKGCGRDYDSAANTADDCTYHPGVPVFHEGLKSWSCCADVNKPVLEFDEFMKISGCTKGLHTDDAPQTEAPKSTSSANLTMTETPAGKEVYSSGPRANNTPTSTAVITMAPEPPVIEAEDDLSIPVKIGTACQRKGCGVVFESDEKNRIGDGEGTVCTYHPAPPIFREGSKGYLCCKRRVLEFDEFLKIQGCKTGRHVFAPKVTDTPAEELVDCRMDHYQTSSEVHVSVFAKKVDQECSTVKFDETQIHFDLYLPGSKRFRRTVDLFGPIDTASSSYKYFGTKVEVILKKNDIRSWTLLEKTTRDLGNISLTFGVGGRTGTVGAKTPVIDESNKAR</sequence>
<keyword evidence="2" id="KW-0677">Repeat</keyword>
<protein>
    <recommendedName>
        <fullName evidence="9">Chord-domain-containing protein</fullName>
    </recommendedName>
</protein>